<evidence type="ECO:0000313" key="1">
    <source>
        <dbReference type="EMBL" id="QBK92973.1"/>
    </source>
</evidence>
<organism evidence="1">
    <name type="scientific">Pithovirus LCPAC403</name>
    <dbReference type="NCBI Taxonomy" id="2506596"/>
    <lineage>
        <taxon>Viruses</taxon>
        <taxon>Pithoviruses</taxon>
    </lineage>
</organism>
<reference evidence="1" key="1">
    <citation type="journal article" date="2019" name="MBio">
        <title>Virus Genomes from Deep Sea Sediments Expand the Ocean Megavirome and Support Independent Origins of Viral Gigantism.</title>
        <authorList>
            <person name="Backstrom D."/>
            <person name="Yutin N."/>
            <person name="Jorgensen S.L."/>
            <person name="Dharamshi J."/>
            <person name="Homa F."/>
            <person name="Zaremba-Niedwiedzka K."/>
            <person name="Spang A."/>
            <person name="Wolf Y.I."/>
            <person name="Koonin E.V."/>
            <person name="Ettema T.J."/>
        </authorList>
    </citation>
    <scope>NUCLEOTIDE SEQUENCE</scope>
</reference>
<sequence>MAVYRILVPGTVGYFTDFEKAKAILKSKHKSDFQNVSLIKANEIGYFNPLDSVNVFESNRSLRKLTSEEINELSELYVTYTPNKSRMYELYLNDYSYLKSEFELGDYDRWNCFFGHLGSIRKTYTLHMMFNYVVGDNYDEESFEETVVYLEEEESKYYYTNIKLNELIERKDMKFMDYLSLQTERKLRLAFDMAKIYLALMKD</sequence>
<proteinExistence type="predicted"/>
<gene>
    <name evidence="1" type="ORF">LCPAC403_01070</name>
</gene>
<name>A0A481ZAM4_9VIRU</name>
<protein>
    <submittedName>
        <fullName evidence="1">Uncharacterized protein</fullName>
    </submittedName>
</protein>
<dbReference type="EMBL" id="MK500588">
    <property type="protein sequence ID" value="QBK92973.1"/>
    <property type="molecule type" value="Genomic_DNA"/>
</dbReference>
<accession>A0A481ZAM4</accession>